<evidence type="ECO:0000259" key="1">
    <source>
        <dbReference type="Pfam" id="PF02541"/>
    </source>
</evidence>
<protein>
    <recommendedName>
        <fullName evidence="1">Ppx/GppA phosphatase N-terminal domain-containing protein</fullName>
    </recommendedName>
</protein>
<name>A0ABW6D106_9BACT</name>
<evidence type="ECO:0000313" key="3">
    <source>
        <dbReference type="Proteomes" id="UP001598114"/>
    </source>
</evidence>
<dbReference type="RefSeq" id="WP_377977150.1">
    <property type="nucleotide sequence ID" value="NZ_JBBKYA010000005.1"/>
</dbReference>
<accession>A0ABW6D106</accession>
<dbReference type="Gene3D" id="3.30.420.40">
    <property type="match status" value="1"/>
</dbReference>
<dbReference type="PANTHER" id="PTHR30005:SF0">
    <property type="entry name" value="RETROGRADE REGULATION PROTEIN 2"/>
    <property type="match status" value="1"/>
</dbReference>
<gene>
    <name evidence="2" type="ORF">SKC38_10770</name>
</gene>
<dbReference type="Pfam" id="PF02541">
    <property type="entry name" value="Ppx-GppA"/>
    <property type="match status" value="1"/>
</dbReference>
<sequence>MPQPRAIIDLGTNTFQLLIAEQDPSNGGMKILYEDHRPVGLGKGAMETGLLQLDAMARALEALERFLWHAQDKNCVSIQGIGTSILRNARNASGFIELVESQLRIPIKVISGIQEADYIFQGIRHSLPEPWDAVSLVMDIGGGSVEFILFQGQTILFKTSLELGGLKLQSLFQKESEYHVDLDKELEAYIQSGLQSLYEACELHQPQRLIGAAGAFETLADIQLAQGHLMHIEKANQLDLPAFYALMDQIAKLTVAERQAIPGMKAFRASMLPYANHLIAQVMAKTSIKELWMSMFSLKEGYWYSTQE</sequence>
<reference evidence="2 3" key="1">
    <citation type="submission" date="2024-03" db="EMBL/GenBank/DDBJ databases">
        <title>Aquirufa genome sequencing.</title>
        <authorList>
            <person name="Pitt A."/>
            <person name="Hahn M.W."/>
        </authorList>
    </citation>
    <scope>NUCLEOTIDE SEQUENCE [LARGE SCALE GENOMIC DNA]</scope>
    <source>
        <strain evidence="2 3">PLAD-142S6K</strain>
    </source>
</reference>
<dbReference type="Proteomes" id="UP001598114">
    <property type="component" value="Unassembled WGS sequence"/>
</dbReference>
<dbReference type="EMBL" id="JBBKYA010000005">
    <property type="protein sequence ID" value="MFD3276709.1"/>
    <property type="molecule type" value="Genomic_DNA"/>
</dbReference>
<keyword evidence="3" id="KW-1185">Reference proteome</keyword>
<dbReference type="Gene3D" id="3.30.420.150">
    <property type="entry name" value="Exopolyphosphatase. Domain 2"/>
    <property type="match status" value="1"/>
</dbReference>
<dbReference type="PANTHER" id="PTHR30005">
    <property type="entry name" value="EXOPOLYPHOSPHATASE"/>
    <property type="match status" value="1"/>
</dbReference>
<comment type="caution">
    <text evidence="2">The sequence shown here is derived from an EMBL/GenBank/DDBJ whole genome shotgun (WGS) entry which is preliminary data.</text>
</comment>
<evidence type="ECO:0000313" key="2">
    <source>
        <dbReference type="EMBL" id="MFD3276709.1"/>
    </source>
</evidence>
<dbReference type="SUPFAM" id="SSF53067">
    <property type="entry name" value="Actin-like ATPase domain"/>
    <property type="match status" value="2"/>
</dbReference>
<dbReference type="InterPro" id="IPR050273">
    <property type="entry name" value="GppA/Ppx_hydrolase"/>
</dbReference>
<dbReference type="InterPro" id="IPR043129">
    <property type="entry name" value="ATPase_NBD"/>
</dbReference>
<feature type="domain" description="Ppx/GppA phosphatase N-terminal" evidence="1">
    <location>
        <begin position="26"/>
        <end position="306"/>
    </location>
</feature>
<organism evidence="2 3">
    <name type="scientific">Aquirufa echingensis</name>
    <dbReference type="NCBI Taxonomy" id="3096516"/>
    <lineage>
        <taxon>Bacteria</taxon>
        <taxon>Pseudomonadati</taxon>
        <taxon>Bacteroidota</taxon>
        <taxon>Cytophagia</taxon>
        <taxon>Cytophagales</taxon>
        <taxon>Flectobacillaceae</taxon>
        <taxon>Aquirufa</taxon>
    </lineage>
</organism>
<proteinExistence type="predicted"/>
<dbReference type="InterPro" id="IPR003695">
    <property type="entry name" value="Ppx_GppA_N"/>
</dbReference>